<protein>
    <submittedName>
        <fullName evidence="1">Uncharacterized protein</fullName>
    </submittedName>
</protein>
<accession>A0A1Z4M0R1</accession>
<evidence type="ECO:0000313" key="2">
    <source>
        <dbReference type="Proteomes" id="UP000218418"/>
    </source>
</evidence>
<dbReference type="OrthoDB" id="531045at2"/>
<reference evidence="1 2" key="1">
    <citation type="submission" date="2017-06" db="EMBL/GenBank/DDBJ databases">
        <title>Genome sequencing of cyanobaciteial culture collection at National Institute for Environmental Studies (NIES).</title>
        <authorList>
            <person name="Hirose Y."/>
            <person name="Shimura Y."/>
            <person name="Fujisawa T."/>
            <person name="Nakamura Y."/>
            <person name="Kawachi M."/>
        </authorList>
    </citation>
    <scope>NUCLEOTIDE SEQUENCE [LARGE SCALE GENOMIC DNA]</scope>
    <source>
        <strain evidence="1 2">NIES-267</strain>
    </source>
</reference>
<evidence type="ECO:0000313" key="1">
    <source>
        <dbReference type="EMBL" id="BAY86968.1"/>
    </source>
</evidence>
<organism evidence="1 2">
    <name type="scientific">Calothrix parasitica NIES-267</name>
    <dbReference type="NCBI Taxonomy" id="1973488"/>
    <lineage>
        <taxon>Bacteria</taxon>
        <taxon>Bacillati</taxon>
        <taxon>Cyanobacteriota</taxon>
        <taxon>Cyanophyceae</taxon>
        <taxon>Nostocales</taxon>
        <taxon>Calotrichaceae</taxon>
        <taxon>Calothrix</taxon>
    </lineage>
</organism>
<proteinExistence type="predicted"/>
<dbReference type="Proteomes" id="UP000218418">
    <property type="component" value="Chromosome"/>
</dbReference>
<dbReference type="EMBL" id="AP018227">
    <property type="protein sequence ID" value="BAY86968.1"/>
    <property type="molecule type" value="Genomic_DNA"/>
</dbReference>
<sequence>MARYTCSYIVSLPIDHLQPLVIELLQECNLDVQYYTSDYILAREVPGSVPFSKFVTIEVLIDKSTATETETKMNLVFKNEELPLQLDNHCRQVFEFMKQVVEDYRHWHLTETLAG</sequence>
<gene>
    <name evidence="1" type="ORF">NIES267_64790</name>
</gene>
<keyword evidence="2" id="KW-1185">Reference proteome</keyword>
<name>A0A1Z4M0R1_9CYAN</name>
<dbReference type="AlphaFoldDB" id="A0A1Z4M0R1"/>